<reference evidence="2 3" key="1">
    <citation type="journal article" date="2012" name="PLoS Pathog.">
        <title>Diverse lifestyles and strategies of plant pathogenesis encoded in the genomes of eighteen Dothideomycetes fungi.</title>
        <authorList>
            <person name="Ohm R.A."/>
            <person name="Feau N."/>
            <person name="Henrissat B."/>
            <person name="Schoch C.L."/>
            <person name="Horwitz B.A."/>
            <person name="Barry K.W."/>
            <person name="Condon B.J."/>
            <person name="Copeland A.C."/>
            <person name="Dhillon B."/>
            <person name="Glaser F."/>
            <person name="Hesse C.N."/>
            <person name="Kosti I."/>
            <person name="LaButti K."/>
            <person name="Lindquist E.A."/>
            <person name="Lucas S."/>
            <person name="Salamov A.A."/>
            <person name="Bradshaw R.E."/>
            <person name="Ciuffetti L."/>
            <person name="Hamelin R.C."/>
            <person name="Kema G.H.J."/>
            <person name="Lawrence C."/>
            <person name="Scott J.A."/>
            <person name="Spatafora J.W."/>
            <person name="Turgeon B.G."/>
            <person name="de Wit P.J.G.M."/>
            <person name="Zhong S."/>
            <person name="Goodwin S.B."/>
            <person name="Grigoriev I.V."/>
        </authorList>
    </citation>
    <scope>NUCLEOTIDE SEQUENCE [LARGE SCALE GENOMIC DNA]</scope>
    <source>
        <strain evidence="3">28A</strain>
    </source>
</reference>
<accession>R0I9B0</accession>
<gene>
    <name evidence="2" type="ORF">SETTUDRAFT_173742</name>
</gene>
<dbReference type="Proteomes" id="UP000016935">
    <property type="component" value="Unassembled WGS sequence"/>
</dbReference>
<feature type="signal peptide" evidence="1">
    <location>
        <begin position="1"/>
        <end position="19"/>
    </location>
</feature>
<reference evidence="2 3" key="2">
    <citation type="journal article" date="2013" name="PLoS Genet.">
        <title>Comparative genome structure, secondary metabolite, and effector coding capacity across Cochliobolus pathogens.</title>
        <authorList>
            <person name="Condon B.J."/>
            <person name="Leng Y."/>
            <person name="Wu D."/>
            <person name="Bushley K.E."/>
            <person name="Ohm R.A."/>
            <person name="Otillar R."/>
            <person name="Martin J."/>
            <person name="Schackwitz W."/>
            <person name="Grimwood J."/>
            <person name="MohdZainudin N."/>
            <person name="Xue C."/>
            <person name="Wang R."/>
            <person name="Manning V.A."/>
            <person name="Dhillon B."/>
            <person name="Tu Z.J."/>
            <person name="Steffenson B.J."/>
            <person name="Salamov A."/>
            <person name="Sun H."/>
            <person name="Lowry S."/>
            <person name="LaButti K."/>
            <person name="Han J."/>
            <person name="Copeland A."/>
            <person name="Lindquist E."/>
            <person name="Barry K."/>
            <person name="Schmutz J."/>
            <person name="Baker S.E."/>
            <person name="Ciuffetti L.M."/>
            <person name="Grigoriev I.V."/>
            <person name="Zhong S."/>
            <person name="Turgeon B.G."/>
        </authorList>
    </citation>
    <scope>NUCLEOTIDE SEQUENCE [LARGE SCALE GENOMIC DNA]</scope>
    <source>
        <strain evidence="3">28A</strain>
    </source>
</reference>
<dbReference type="eggNOG" id="ENOG502RFQH">
    <property type="taxonomic scope" value="Eukaryota"/>
</dbReference>
<evidence type="ECO:0000313" key="2">
    <source>
        <dbReference type="EMBL" id="EOA81966.1"/>
    </source>
</evidence>
<dbReference type="AlphaFoldDB" id="R0I9B0"/>
<organism evidence="2 3">
    <name type="scientific">Exserohilum turcicum (strain 28A)</name>
    <name type="common">Northern leaf blight fungus</name>
    <name type="synonym">Setosphaeria turcica</name>
    <dbReference type="NCBI Taxonomy" id="671987"/>
    <lineage>
        <taxon>Eukaryota</taxon>
        <taxon>Fungi</taxon>
        <taxon>Dikarya</taxon>
        <taxon>Ascomycota</taxon>
        <taxon>Pezizomycotina</taxon>
        <taxon>Dothideomycetes</taxon>
        <taxon>Pleosporomycetidae</taxon>
        <taxon>Pleosporales</taxon>
        <taxon>Pleosporineae</taxon>
        <taxon>Pleosporaceae</taxon>
        <taxon>Exserohilum</taxon>
    </lineage>
</organism>
<proteinExistence type="predicted"/>
<feature type="chain" id="PRO_5004352761" evidence="1">
    <location>
        <begin position="20"/>
        <end position="126"/>
    </location>
</feature>
<dbReference type="RefSeq" id="XP_008030324.1">
    <property type="nucleotide sequence ID" value="XM_008032133.1"/>
</dbReference>
<keyword evidence="1" id="KW-0732">Signal</keyword>
<name>R0I9B0_EXST2</name>
<dbReference type="OrthoDB" id="3672587at2759"/>
<keyword evidence="3" id="KW-1185">Reference proteome</keyword>
<evidence type="ECO:0000256" key="1">
    <source>
        <dbReference type="SAM" id="SignalP"/>
    </source>
</evidence>
<evidence type="ECO:0000313" key="3">
    <source>
        <dbReference type="Proteomes" id="UP000016935"/>
    </source>
</evidence>
<protein>
    <submittedName>
        <fullName evidence="2">Uncharacterized protein</fullName>
    </submittedName>
</protein>
<sequence length="126" mass="13642">MQLPLILASLLATLPATHSAPVSAVTHYDEPPMCGYVLTVRNSSAYAGISAYSSCTAIYYNSSIPGYQQAYAYSVFGGCGCSFHVSEEECMESTEARWYEGPIGTPGKELSFDEPRPKWYNCATTG</sequence>
<dbReference type="HOGENOM" id="CLU_1970147_0_0_1"/>
<dbReference type="GeneID" id="19401267"/>
<dbReference type="EMBL" id="KB908855">
    <property type="protein sequence ID" value="EOA81966.1"/>
    <property type="molecule type" value="Genomic_DNA"/>
</dbReference>